<gene>
    <name evidence="12 15" type="primary">hisA</name>
    <name evidence="15" type="ORF">WMO41_01450</name>
</gene>
<evidence type="ECO:0000256" key="8">
    <source>
        <dbReference type="ARBA" id="ARBA00022605"/>
    </source>
</evidence>
<evidence type="ECO:0000256" key="13">
    <source>
        <dbReference type="RuleBase" id="RU003657"/>
    </source>
</evidence>
<keyword evidence="10 12" id="KW-0413">Isomerase</keyword>
<accession>A0ABV1HJ59</accession>
<dbReference type="EC" id="5.3.1.16" evidence="5 12"/>
<comment type="subcellular location">
    <subcellularLocation>
        <location evidence="2 12 14">Cytoplasm</location>
    </subcellularLocation>
</comment>
<dbReference type="InterPro" id="IPR044524">
    <property type="entry name" value="Isoase_HisA-like"/>
</dbReference>
<dbReference type="NCBIfam" id="TIGR00007">
    <property type="entry name" value="1-(5-phosphoribosyl)-5-[(5-phosphoribosylamino)methylideneamino]imidazole-4-carboxamide isomerase"/>
    <property type="match status" value="1"/>
</dbReference>
<organism evidence="15 16">
    <name type="scientific">Ventrimonas faecis</name>
    <dbReference type="NCBI Taxonomy" id="3133170"/>
    <lineage>
        <taxon>Bacteria</taxon>
        <taxon>Bacillati</taxon>
        <taxon>Bacillota</taxon>
        <taxon>Clostridia</taxon>
        <taxon>Lachnospirales</taxon>
        <taxon>Lachnospiraceae</taxon>
        <taxon>Ventrimonas</taxon>
    </lineage>
</organism>
<dbReference type="RefSeq" id="WP_177292843.1">
    <property type="nucleotide sequence ID" value="NZ_JBBMFJ010000002.1"/>
</dbReference>
<dbReference type="NCBIfam" id="NF010112">
    <property type="entry name" value="PRK13585.1"/>
    <property type="match status" value="1"/>
</dbReference>
<comment type="similarity">
    <text evidence="4 12 13">Belongs to the HisA/HisF family.</text>
</comment>
<keyword evidence="9 12" id="KW-0368">Histidine biosynthesis</keyword>
<evidence type="ECO:0000256" key="10">
    <source>
        <dbReference type="ARBA" id="ARBA00023235"/>
    </source>
</evidence>
<evidence type="ECO:0000256" key="5">
    <source>
        <dbReference type="ARBA" id="ARBA00012550"/>
    </source>
</evidence>
<sequence length="241" mass="25909">MQLYPAIDMKGGKCVRLTQGLFDNVKVYSDTPADMAKLWVSQGASFLHIVDLDGALAGHSVNEDAIRAIVSSVSVPIELGGGIRSAEAVKNMLDLGITRCIIGTRAVERPEFMKELVEAFGPDRIVAGVDAKNGMVAVEGWEKVSSLSALELCQQMKEFGVKHIVYTDISKDGTLAGPNVEYTKLLTEKTGLDVIASGGVSCMEDLIRLHENGIRGAIIGKALYEKKISLPDAVARFEQGE</sequence>
<dbReference type="InterPro" id="IPR011060">
    <property type="entry name" value="RibuloseP-bd_barrel"/>
</dbReference>
<dbReference type="InterPro" id="IPR023016">
    <property type="entry name" value="HisA/PriA"/>
</dbReference>
<dbReference type="EMBL" id="JBBMFJ010000002">
    <property type="protein sequence ID" value="MEQ2561857.1"/>
    <property type="molecule type" value="Genomic_DNA"/>
</dbReference>
<evidence type="ECO:0000256" key="1">
    <source>
        <dbReference type="ARBA" id="ARBA00000901"/>
    </source>
</evidence>
<evidence type="ECO:0000256" key="2">
    <source>
        <dbReference type="ARBA" id="ARBA00004496"/>
    </source>
</evidence>
<reference evidence="15 16" key="1">
    <citation type="submission" date="2024-03" db="EMBL/GenBank/DDBJ databases">
        <title>Human intestinal bacterial collection.</title>
        <authorList>
            <person name="Pauvert C."/>
            <person name="Hitch T.C.A."/>
            <person name="Clavel T."/>
        </authorList>
    </citation>
    <scope>NUCLEOTIDE SEQUENCE [LARGE SCALE GENOMIC DNA]</scope>
    <source>
        <strain evidence="15 16">CLA-AP-H27</strain>
    </source>
</reference>
<evidence type="ECO:0000313" key="15">
    <source>
        <dbReference type="EMBL" id="MEQ2561857.1"/>
    </source>
</evidence>
<feature type="active site" description="Proton donor" evidence="12">
    <location>
        <position position="130"/>
    </location>
</feature>
<evidence type="ECO:0000256" key="3">
    <source>
        <dbReference type="ARBA" id="ARBA00005133"/>
    </source>
</evidence>
<keyword evidence="7 12" id="KW-0963">Cytoplasm</keyword>
<dbReference type="CDD" id="cd04732">
    <property type="entry name" value="HisA"/>
    <property type="match status" value="1"/>
</dbReference>
<name>A0ABV1HJ59_9FIRM</name>
<comment type="pathway">
    <text evidence="3 12 14">Amino-acid biosynthesis; L-histidine biosynthesis; L-histidine from 5-phospho-alpha-D-ribose 1-diphosphate: step 4/9.</text>
</comment>
<dbReference type="InterPro" id="IPR006062">
    <property type="entry name" value="His_biosynth"/>
</dbReference>
<evidence type="ECO:0000256" key="6">
    <source>
        <dbReference type="ARBA" id="ARBA00018464"/>
    </source>
</evidence>
<evidence type="ECO:0000256" key="9">
    <source>
        <dbReference type="ARBA" id="ARBA00023102"/>
    </source>
</evidence>
<evidence type="ECO:0000256" key="11">
    <source>
        <dbReference type="ARBA" id="ARBA00030547"/>
    </source>
</evidence>
<dbReference type="PANTHER" id="PTHR43090:SF2">
    <property type="entry name" value="1-(5-PHOSPHORIBOSYL)-5-[(5-PHOSPHORIBOSYLAMINO)METHYLIDENEAMINO] IMIDAZOLE-4-CARBOXAMIDE ISOMERASE"/>
    <property type="match status" value="1"/>
</dbReference>
<comment type="catalytic activity">
    <reaction evidence="1 12 14">
        <text>1-(5-phospho-beta-D-ribosyl)-5-[(5-phospho-beta-D-ribosylamino)methylideneamino]imidazole-4-carboxamide = 5-[(5-phospho-1-deoxy-D-ribulos-1-ylimino)methylamino]-1-(5-phospho-beta-D-ribosyl)imidazole-4-carboxamide</text>
        <dbReference type="Rhea" id="RHEA:15469"/>
        <dbReference type="ChEBI" id="CHEBI:58435"/>
        <dbReference type="ChEBI" id="CHEBI:58525"/>
        <dbReference type="EC" id="5.3.1.16"/>
    </reaction>
</comment>
<evidence type="ECO:0000256" key="7">
    <source>
        <dbReference type="ARBA" id="ARBA00022490"/>
    </source>
</evidence>
<evidence type="ECO:0000256" key="4">
    <source>
        <dbReference type="ARBA" id="ARBA00009667"/>
    </source>
</evidence>
<protein>
    <recommendedName>
        <fullName evidence="6 12">1-(5-phosphoribosyl)-5-[(5-phosphoribosylamino)methylideneamino] imidazole-4-carboxamide isomerase</fullName>
        <ecNumber evidence="5 12">5.3.1.16</ecNumber>
    </recommendedName>
    <alternativeName>
        <fullName evidence="11 12">Phosphoribosylformimino-5-aminoimidazole carboxamide ribotide isomerase</fullName>
    </alternativeName>
</protein>
<dbReference type="InterPro" id="IPR006063">
    <property type="entry name" value="HisA_bact_arch"/>
</dbReference>
<evidence type="ECO:0000256" key="14">
    <source>
        <dbReference type="RuleBase" id="RU003658"/>
    </source>
</evidence>
<feature type="active site" description="Proton acceptor" evidence="12">
    <location>
        <position position="8"/>
    </location>
</feature>
<dbReference type="PANTHER" id="PTHR43090">
    <property type="entry name" value="1-(5-PHOSPHORIBOSYL)-5-[(5-PHOSPHORIBOSYLAMINO)METHYLIDENEAMINO] IMIDAZOLE-4-CARBOXAMIDE ISOMERASE"/>
    <property type="match status" value="1"/>
</dbReference>
<evidence type="ECO:0000256" key="12">
    <source>
        <dbReference type="HAMAP-Rule" id="MF_01014"/>
    </source>
</evidence>
<dbReference type="GO" id="GO:0003949">
    <property type="term" value="F:1-(5-phosphoribosyl)-5-[(5-phosphoribosylamino)methylideneamino]imidazole-4-carboxamide isomerase activity"/>
    <property type="evidence" value="ECO:0007669"/>
    <property type="project" value="UniProtKB-EC"/>
</dbReference>
<dbReference type="Gene3D" id="3.20.20.70">
    <property type="entry name" value="Aldolase class I"/>
    <property type="match status" value="1"/>
</dbReference>
<dbReference type="Proteomes" id="UP001437460">
    <property type="component" value="Unassembled WGS sequence"/>
</dbReference>
<dbReference type="InterPro" id="IPR013785">
    <property type="entry name" value="Aldolase_TIM"/>
</dbReference>
<dbReference type="SUPFAM" id="SSF51366">
    <property type="entry name" value="Ribulose-phoshate binding barrel"/>
    <property type="match status" value="1"/>
</dbReference>
<proteinExistence type="inferred from homology"/>
<comment type="caution">
    <text evidence="15">The sequence shown here is derived from an EMBL/GenBank/DDBJ whole genome shotgun (WGS) entry which is preliminary data.</text>
</comment>
<dbReference type="HAMAP" id="MF_01014">
    <property type="entry name" value="HisA"/>
    <property type="match status" value="1"/>
</dbReference>
<dbReference type="Pfam" id="PF00977">
    <property type="entry name" value="His_biosynth"/>
    <property type="match status" value="1"/>
</dbReference>
<evidence type="ECO:0000313" key="16">
    <source>
        <dbReference type="Proteomes" id="UP001437460"/>
    </source>
</evidence>
<keyword evidence="8 12" id="KW-0028">Amino-acid biosynthesis</keyword>
<keyword evidence="16" id="KW-1185">Reference proteome</keyword>